<gene>
    <name evidence="2" type="ORF">AMATHDRAFT_66736</name>
</gene>
<evidence type="ECO:0000256" key="1">
    <source>
        <dbReference type="SAM" id="MobiDB-lite"/>
    </source>
</evidence>
<organism evidence="2 3">
    <name type="scientific">Amanita thiersii Skay4041</name>
    <dbReference type="NCBI Taxonomy" id="703135"/>
    <lineage>
        <taxon>Eukaryota</taxon>
        <taxon>Fungi</taxon>
        <taxon>Dikarya</taxon>
        <taxon>Basidiomycota</taxon>
        <taxon>Agaricomycotina</taxon>
        <taxon>Agaricomycetes</taxon>
        <taxon>Agaricomycetidae</taxon>
        <taxon>Agaricales</taxon>
        <taxon>Pluteineae</taxon>
        <taxon>Amanitaceae</taxon>
        <taxon>Amanita</taxon>
    </lineage>
</organism>
<accession>A0A2A9NJD8</accession>
<sequence length="104" mass="11493">MSSVAVLYQNPCAPLSNRGCFFRTNTDTKRSNNPMRYEGKSAGFRNPLSGGKNTRASEDSLLFYGLLSISRYGEPTVQALCPRHSASPPLPGHPHRNLYFTESV</sequence>
<feature type="region of interest" description="Disordered" evidence="1">
    <location>
        <begin position="25"/>
        <end position="52"/>
    </location>
</feature>
<evidence type="ECO:0000313" key="2">
    <source>
        <dbReference type="EMBL" id="PFH47822.1"/>
    </source>
</evidence>
<reference evidence="2 3" key="1">
    <citation type="submission" date="2014-02" db="EMBL/GenBank/DDBJ databases">
        <title>Transposable element dynamics among asymbiotic and ectomycorrhizal Amanita fungi.</title>
        <authorList>
            <consortium name="DOE Joint Genome Institute"/>
            <person name="Hess J."/>
            <person name="Skrede I."/>
            <person name="Wolfe B."/>
            <person name="LaButti K."/>
            <person name="Ohm R.A."/>
            <person name="Grigoriev I.V."/>
            <person name="Pringle A."/>
        </authorList>
    </citation>
    <scope>NUCLEOTIDE SEQUENCE [LARGE SCALE GENOMIC DNA]</scope>
    <source>
        <strain evidence="2 3">SKay4041</strain>
    </source>
</reference>
<evidence type="ECO:0000313" key="3">
    <source>
        <dbReference type="Proteomes" id="UP000242287"/>
    </source>
</evidence>
<dbReference type="Proteomes" id="UP000242287">
    <property type="component" value="Unassembled WGS sequence"/>
</dbReference>
<feature type="non-terminal residue" evidence="2">
    <location>
        <position position="104"/>
    </location>
</feature>
<dbReference type="EMBL" id="KZ302090">
    <property type="protein sequence ID" value="PFH47822.1"/>
    <property type="molecule type" value="Genomic_DNA"/>
</dbReference>
<protein>
    <submittedName>
        <fullName evidence="2">Uncharacterized protein</fullName>
    </submittedName>
</protein>
<name>A0A2A9NJD8_9AGAR</name>
<dbReference type="AlphaFoldDB" id="A0A2A9NJD8"/>
<keyword evidence="3" id="KW-1185">Reference proteome</keyword>
<feature type="region of interest" description="Disordered" evidence="1">
    <location>
        <begin position="83"/>
        <end position="104"/>
    </location>
</feature>
<proteinExistence type="predicted"/>